<dbReference type="PANTHER" id="PTHR46270">
    <property type="entry name" value="ARMADILLO-TYPE FOLD-RELATED"/>
    <property type="match status" value="1"/>
</dbReference>
<evidence type="ECO:0000313" key="3">
    <source>
        <dbReference type="Proteomes" id="UP000008672"/>
    </source>
</evidence>
<dbReference type="GeneTree" id="ENSGT00940000173858"/>
<sequence>MAGHIMLSYQWDIQHVVQKICDRLIADGLPVWMDVQGGVSGNINDAMAAGVEGAVAVCPFLTPAYQQSRNCKKELNYADSRQIAIIPIMIEKDWKASEWLGLITAGLLWIDFRHAERDQETFNKCVQSLEDEIIFNIGNLLTITNPELTDAVDTEVKSDLKQKPGRSFCHAIFGKYLWESGEQKYHPASATRNTVQLHDTPGENGYWEQIKGNGCYHYRNIVTNGYLGYDPNGDYVYTKANHFGAEEWLLLADDVSDSGERAVVIKNKYSSKFLAVVGGRLVGLNSYTENCRWILA</sequence>
<dbReference type="Bgee" id="ENSLACG00000001988">
    <property type="expression patterns" value="Expressed in chordate pharynx"/>
</dbReference>
<dbReference type="Gene3D" id="3.40.50.10140">
    <property type="entry name" value="Toll/interleukin-1 receptor homology (TIR) domain"/>
    <property type="match status" value="1"/>
</dbReference>
<evidence type="ECO:0000259" key="1">
    <source>
        <dbReference type="Pfam" id="PF13676"/>
    </source>
</evidence>
<dbReference type="PANTHER" id="PTHR46270:SF2">
    <property type="entry name" value="TIR DOMAIN-CONTAINING PROTEIN"/>
    <property type="match status" value="1"/>
</dbReference>
<dbReference type="GO" id="GO:0007165">
    <property type="term" value="P:signal transduction"/>
    <property type="evidence" value="ECO:0007669"/>
    <property type="project" value="InterPro"/>
</dbReference>
<dbReference type="Ensembl" id="ENSLACT00000002244.1">
    <property type="protein sequence ID" value="ENSLACP00000002226.1"/>
    <property type="gene ID" value="ENSLACG00000001988.1"/>
</dbReference>
<dbReference type="HOGENOM" id="CLU_081880_0_0_1"/>
<proteinExistence type="predicted"/>
<reference evidence="2" key="2">
    <citation type="submission" date="2025-08" db="UniProtKB">
        <authorList>
            <consortium name="Ensembl"/>
        </authorList>
    </citation>
    <scope>IDENTIFICATION</scope>
</reference>
<dbReference type="OMA" id="GLLWIDF"/>
<feature type="domain" description="TIR" evidence="1">
    <location>
        <begin position="5"/>
        <end position="124"/>
    </location>
</feature>
<dbReference type="EMBL" id="AFYH01242563">
    <property type="status" value="NOT_ANNOTATED_CDS"/>
    <property type="molecule type" value="Genomic_DNA"/>
</dbReference>
<dbReference type="InterPro" id="IPR035897">
    <property type="entry name" value="Toll_tir_struct_dom_sf"/>
</dbReference>
<keyword evidence="3" id="KW-1185">Reference proteome</keyword>
<reference evidence="3" key="1">
    <citation type="submission" date="2011-08" db="EMBL/GenBank/DDBJ databases">
        <title>The draft genome of Latimeria chalumnae.</title>
        <authorList>
            <person name="Di Palma F."/>
            <person name="Alfoldi J."/>
            <person name="Johnson J."/>
            <person name="Berlin A."/>
            <person name="Gnerre S."/>
            <person name="Jaffe D."/>
            <person name="MacCallum I."/>
            <person name="Young S."/>
            <person name="Walker B.J."/>
            <person name="Lander E."/>
            <person name="Lindblad-Toh K."/>
        </authorList>
    </citation>
    <scope>NUCLEOTIDE SEQUENCE [LARGE SCALE GENOMIC DNA]</scope>
    <source>
        <strain evidence="3">Wild caught</strain>
    </source>
</reference>
<protein>
    <recommendedName>
        <fullName evidence="1">TIR domain-containing protein</fullName>
    </recommendedName>
</protein>
<dbReference type="STRING" id="7897.ENSLACP00000002226"/>
<dbReference type="Proteomes" id="UP000008672">
    <property type="component" value="Unassembled WGS sequence"/>
</dbReference>
<name>H2ZXV5_LATCH</name>
<dbReference type="AlphaFoldDB" id="H2ZXV5"/>
<dbReference type="eggNOG" id="ENOG502S1NJ">
    <property type="taxonomic scope" value="Eukaryota"/>
</dbReference>
<dbReference type="SUPFAM" id="SSF52200">
    <property type="entry name" value="Toll/Interleukin receptor TIR domain"/>
    <property type="match status" value="1"/>
</dbReference>
<organism evidence="2 3">
    <name type="scientific">Latimeria chalumnae</name>
    <name type="common">Coelacanth</name>
    <dbReference type="NCBI Taxonomy" id="7897"/>
    <lineage>
        <taxon>Eukaryota</taxon>
        <taxon>Metazoa</taxon>
        <taxon>Chordata</taxon>
        <taxon>Craniata</taxon>
        <taxon>Vertebrata</taxon>
        <taxon>Euteleostomi</taxon>
        <taxon>Coelacanthiformes</taxon>
        <taxon>Coelacanthidae</taxon>
        <taxon>Latimeria</taxon>
    </lineage>
</organism>
<dbReference type="InterPro" id="IPR000157">
    <property type="entry name" value="TIR_dom"/>
</dbReference>
<evidence type="ECO:0000313" key="2">
    <source>
        <dbReference type="Ensembl" id="ENSLACP00000002226.1"/>
    </source>
</evidence>
<dbReference type="InParanoid" id="H2ZXV5"/>
<dbReference type="Pfam" id="PF13676">
    <property type="entry name" value="TIR_2"/>
    <property type="match status" value="1"/>
</dbReference>
<reference evidence="2" key="3">
    <citation type="submission" date="2025-09" db="UniProtKB">
        <authorList>
            <consortium name="Ensembl"/>
        </authorList>
    </citation>
    <scope>IDENTIFICATION</scope>
</reference>
<accession>H2ZXV5</accession>